<feature type="transmembrane region" description="Helical" evidence="1">
    <location>
        <begin position="105"/>
        <end position="125"/>
    </location>
</feature>
<feature type="transmembrane region" description="Helical" evidence="1">
    <location>
        <begin position="36"/>
        <end position="55"/>
    </location>
</feature>
<feature type="transmembrane region" description="Helical" evidence="1">
    <location>
        <begin position="62"/>
        <end position="85"/>
    </location>
</feature>
<evidence type="ECO:0000313" key="3">
    <source>
        <dbReference type="Proteomes" id="UP001522662"/>
    </source>
</evidence>
<keyword evidence="1" id="KW-1133">Transmembrane helix</keyword>
<keyword evidence="1" id="KW-0472">Membrane</keyword>
<keyword evidence="2" id="KW-0614">Plasmid</keyword>
<evidence type="ECO:0000256" key="1">
    <source>
        <dbReference type="SAM" id="Phobius"/>
    </source>
</evidence>
<dbReference type="Proteomes" id="UP001522662">
    <property type="component" value="Unassembled WGS sequence"/>
</dbReference>
<organism evidence="2 3">
    <name type="scientific">Peteryoungia algae</name>
    <dbReference type="NCBI Taxonomy" id="2919917"/>
    <lineage>
        <taxon>Bacteria</taxon>
        <taxon>Pseudomonadati</taxon>
        <taxon>Pseudomonadota</taxon>
        <taxon>Alphaproteobacteria</taxon>
        <taxon>Hyphomicrobiales</taxon>
        <taxon>Rhizobiaceae</taxon>
        <taxon>Peteryoungia</taxon>
    </lineage>
</organism>
<geneLocation type="plasmid" evidence="2">
    <name>unnamed</name>
</geneLocation>
<evidence type="ECO:0008006" key="4">
    <source>
        <dbReference type="Google" id="ProtNLM"/>
    </source>
</evidence>
<dbReference type="RefSeq" id="WP_245135666.1">
    <property type="nucleotide sequence ID" value="NZ_CP128477.1"/>
</dbReference>
<evidence type="ECO:0000313" key="2">
    <source>
        <dbReference type="EMBL" id="MCJ8237908.1"/>
    </source>
</evidence>
<proteinExistence type="predicted"/>
<keyword evidence="3" id="KW-1185">Reference proteome</keyword>
<dbReference type="EMBL" id="JALAYX010000002">
    <property type="protein sequence ID" value="MCJ8237908.1"/>
    <property type="molecule type" value="Genomic_DNA"/>
</dbReference>
<accession>A0ABT0CXJ0</accession>
<sequence length="129" mass="13350">MLKKPYLISRVLIGLMALIMLGATLMAYGNPTSNPGLINLAGPALSLGQTAGAFLGRQMTVIIIALIGAFTGARHLVMIGGFGMMFMNGHDAILMCLVGGADVRIAAIAGLLFAVLGAISIVLVWRKPA</sequence>
<comment type="caution">
    <text evidence="2">The sequence shown here is derived from an EMBL/GenBank/DDBJ whole genome shotgun (WGS) entry which is preliminary data.</text>
</comment>
<feature type="transmembrane region" description="Helical" evidence="1">
    <location>
        <begin position="7"/>
        <end position="30"/>
    </location>
</feature>
<gene>
    <name evidence="2" type="ORF">MKJ03_06195</name>
</gene>
<keyword evidence="1" id="KW-0812">Transmembrane</keyword>
<protein>
    <recommendedName>
        <fullName evidence="4">ABC transporter permease</fullName>
    </recommendedName>
</protein>
<name>A0ABT0CXJ0_9HYPH</name>
<reference evidence="2 3" key="1">
    <citation type="submission" date="2022-03" db="EMBL/GenBank/DDBJ databases">
        <title>Rhizobium SSM4.3 sp. nov., isolated from Sediment (Gouqi Island).</title>
        <authorList>
            <person name="Chen G."/>
        </authorList>
    </citation>
    <scope>NUCLEOTIDE SEQUENCE [LARGE SCALE GENOMIC DNA]</scope>
    <source>
        <strain evidence="2 3">SSM4.3</strain>
        <plasmid evidence="2">unnamed</plasmid>
    </source>
</reference>